<dbReference type="HOGENOM" id="CLU_133768_0_0_10"/>
<protein>
    <recommendedName>
        <fullName evidence="4">Secreted protein</fullName>
    </recommendedName>
</protein>
<sequence length="157" mass="17587">MKLKKLIFAGLLIAAFTTTTLQAQSYNTAFGVRLGYDSGLSLKHFFAPSNAGEFILSASPRWFQLTGLYEYQQPVPNAPGLDWYVGLGAHIGGIHKHKDSYNSAFLVGADLIGGLEYIFPSAPFNISLDWKPSFNFTNDYNDYWYSGFALSLRYTFR</sequence>
<dbReference type="AlphaFoldDB" id="A0A098C5E5"/>
<dbReference type="STRING" id="1562970.ING2E5B_2417"/>
<name>A0A098C5E5_9BACT</name>
<proteinExistence type="predicted"/>
<organism evidence="2 3">
    <name type="scientific">Fermentimonas caenicola</name>
    <dbReference type="NCBI Taxonomy" id="1562970"/>
    <lineage>
        <taxon>Bacteria</taxon>
        <taxon>Pseudomonadati</taxon>
        <taxon>Bacteroidota</taxon>
        <taxon>Bacteroidia</taxon>
        <taxon>Bacteroidales</taxon>
        <taxon>Dysgonomonadaceae</taxon>
        <taxon>Fermentimonas</taxon>
    </lineage>
</organism>
<keyword evidence="3" id="KW-1185">Reference proteome</keyword>
<reference evidence="2 3" key="1">
    <citation type="submission" date="2014-08" db="EMBL/GenBank/DDBJ databases">
        <authorList>
            <person name="Wibberg D."/>
        </authorList>
    </citation>
    <scope>NUCLEOTIDE SEQUENCE [LARGE SCALE GENOMIC DNA]</scope>
    <source>
        <strain evidence="3">ING2-E5B</strain>
    </source>
</reference>
<accession>A0A098C5E5</accession>
<evidence type="ECO:0000256" key="1">
    <source>
        <dbReference type="SAM" id="SignalP"/>
    </source>
</evidence>
<dbReference type="Proteomes" id="UP000032417">
    <property type="component" value="Chromosome 1"/>
</dbReference>
<evidence type="ECO:0000313" key="3">
    <source>
        <dbReference type="Proteomes" id="UP000032417"/>
    </source>
</evidence>
<evidence type="ECO:0008006" key="4">
    <source>
        <dbReference type="Google" id="ProtNLM"/>
    </source>
</evidence>
<evidence type="ECO:0000313" key="2">
    <source>
        <dbReference type="EMBL" id="CEA17142.1"/>
    </source>
</evidence>
<feature type="signal peptide" evidence="1">
    <location>
        <begin position="1"/>
        <end position="23"/>
    </location>
</feature>
<dbReference type="KEGG" id="pbt:ING2E5B_2417"/>
<dbReference type="EMBL" id="LN515532">
    <property type="protein sequence ID" value="CEA17142.1"/>
    <property type="molecule type" value="Genomic_DNA"/>
</dbReference>
<keyword evidence="1" id="KW-0732">Signal</keyword>
<gene>
    <name evidence="2" type="ORF">ING2E5B_2417</name>
</gene>
<feature type="chain" id="PRO_5001939225" description="Secreted protein" evidence="1">
    <location>
        <begin position="24"/>
        <end position="157"/>
    </location>
</feature>